<keyword evidence="2" id="KW-1133">Transmembrane helix</keyword>
<evidence type="ECO:0000259" key="3">
    <source>
        <dbReference type="Pfam" id="PF09994"/>
    </source>
</evidence>
<feature type="domain" description="T6SS Phospholipase effector Tle1-like catalytic" evidence="3">
    <location>
        <begin position="2"/>
        <end position="304"/>
    </location>
</feature>
<evidence type="ECO:0000256" key="2">
    <source>
        <dbReference type="SAM" id="Phobius"/>
    </source>
</evidence>
<sequence length="789" mass="86935">MLSDGTGNSSAALFRTNVWRLYKALDLRDTKDPETPRQFALYDDGVGASMLWPIRALGGAFGWGLSRNVRELYAFVCRTYEPGDRIYAFGFSRGAFTVRIVVGLILRQGLVVYEGDESKLARDVAAAYRAYRKERFETVIHIEFVARAVRDFVIDLRNRARGYDSYATVKQKMKLAGRHEPSVAFIGVWDTVAAYGLPVQELTRAVDRLVWPLSMPDADLGQRVGRAMHALSLDDERQTFHPELWNEGRPPKEPDKAPPNEGRGGDRIDQERLSQVWFAGVHADVGGGYPDDAVSYVPLQWIMEGACLAGLRFTRRIRADYAVLSDENGVVHHSRTGVASYYRYTPRRIERLARPQRTTGELRKVAIERVKIHESALRRIQVGQDGYATIAPPPDFDVVTINNQIIPAERYLQTPNGSSSFDQQAFGEARERVYNLVWLRRVAYFWTFAATMLLAAMPAIWPAKPDGVCLSSLCFAAPLMTPIKAVAPALAAPWLDSFSSNPWPFTILIGALALGMAAGSSLEGSIADGMRLVWACVPQLRPAGTAQFPPPPEAGAVTRAIQDLRLSRGYRSAFKILTRWILPGLALLAAGALAVMLSVKTAHEIRSSFGAICVGSDDWTRLPAIAAGAPARVDFSTSERCKPIGFRLEEGATYRLSFAIPPGLAWRDASLPAGPYGLDPETWATLKRAPALPLRRHLLEGWFQPIARIGSLGNDAYALRPDPSVPHRTDAQSEEEAAQGPAFAATITARQSGELFLYVNDAVGWSGFYANNHGGARVSVERVEPRPAD</sequence>
<feature type="transmembrane region" description="Helical" evidence="2">
    <location>
        <begin position="468"/>
        <end position="491"/>
    </location>
</feature>
<reference evidence="4" key="1">
    <citation type="journal article" date="2014" name="Int. J. Syst. Evol. Microbiol.">
        <title>Complete genome sequence of Corynebacterium casei LMG S-19264T (=DSM 44701T), isolated from a smear-ripened cheese.</title>
        <authorList>
            <consortium name="US DOE Joint Genome Institute (JGI-PGF)"/>
            <person name="Walter F."/>
            <person name="Albersmeier A."/>
            <person name="Kalinowski J."/>
            <person name="Ruckert C."/>
        </authorList>
    </citation>
    <scope>NUCLEOTIDE SEQUENCE</scope>
    <source>
        <strain evidence="4">VKM B-2347</strain>
    </source>
</reference>
<feature type="region of interest" description="Disordered" evidence="1">
    <location>
        <begin position="721"/>
        <end position="741"/>
    </location>
</feature>
<evidence type="ECO:0000313" key="4">
    <source>
        <dbReference type="EMBL" id="GLK69796.1"/>
    </source>
</evidence>
<dbReference type="Pfam" id="PF09994">
    <property type="entry name" value="T6SS_Tle1-like_cat"/>
    <property type="match status" value="1"/>
</dbReference>
<proteinExistence type="predicted"/>
<keyword evidence="2" id="KW-0472">Membrane</keyword>
<feature type="region of interest" description="Disordered" evidence="1">
    <location>
        <begin position="242"/>
        <end position="268"/>
    </location>
</feature>
<feature type="transmembrane region" description="Helical" evidence="2">
    <location>
        <begin position="580"/>
        <end position="599"/>
    </location>
</feature>
<feature type="transmembrane region" description="Helical" evidence="2">
    <location>
        <begin position="443"/>
        <end position="461"/>
    </location>
</feature>
<gene>
    <name evidence="4" type="ORF">GCM10008179_34340</name>
</gene>
<dbReference type="PANTHER" id="PTHR33840">
    <property type="match status" value="1"/>
</dbReference>
<dbReference type="PANTHER" id="PTHR33840:SF1">
    <property type="entry name" value="TLE1 PHOSPHOLIPASE DOMAIN-CONTAINING PROTEIN"/>
    <property type="match status" value="1"/>
</dbReference>
<feature type="transmembrane region" description="Helical" evidence="2">
    <location>
        <begin position="503"/>
        <end position="522"/>
    </location>
</feature>
<evidence type="ECO:0000256" key="1">
    <source>
        <dbReference type="SAM" id="MobiDB-lite"/>
    </source>
</evidence>
<name>A0A9W6J2U5_9HYPH</name>
<dbReference type="AlphaFoldDB" id="A0A9W6J2U5"/>
<keyword evidence="5" id="KW-1185">Reference proteome</keyword>
<protein>
    <recommendedName>
        <fullName evidence="3">T6SS Phospholipase effector Tle1-like catalytic domain-containing protein</fullName>
    </recommendedName>
</protein>
<evidence type="ECO:0000313" key="5">
    <source>
        <dbReference type="Proteomes" id="UP001143372"/>
    </source>
</evidence>
<dbReference type="InterPro" id="IPR018712">
    <property type="entry name" value="Tle1-like_cat"/>
</dbReference>
<keyword evidence="2" id="KW-0812">Transmembrane</keyword>
<comment type="caution">
    <text evidence="4">The sequence shown here is derived from an EMBL/GenBank/DDBJ whole genome shotgun (WGS) entry which is preliminary data.</text>
</comment>
<accession>A0A9W6J2U5</accession>
<reference evidence="4" key="2">
    <citation type="submission" date="2023-01" db="EMBL/GenBank/DDBJ databases">
        <authorList>
            <person name="Sun Q."/>
            <person name="Evtushenko L."/>
        </authorList>
    </citation>
    <scope>NUCLEOTIDE SEQUENCE</scope>
    <source>
        <strain evidence="4">VKM B-2347</strain>
    </source>
</reference>
<dbReference type="EMBL" id="BSFI01000023">
    <property type="protein sequence ID" value="GLK69796.1"/>
    <property type="molecule type" value="Genomic_DNA"/>
</dbReference>
<organism evidence="4 5">
    <name type="scientific">Hansschlegelia plantiphila</name>
    <dbReference type="NCBI Taxonomy" id="374655"/>
    <lineage>
        <taxon>Bacteria</taxon>
        <taxon>Pseudomonadati</taxon>
        <taxon>Pseudomonadota</taxon>
        <taxon>Alphaproteobacteria</taxon>
        <taxon>Hyphomicrobiales</taxon>
        <taxon>Methylopilaceae</taxon>
        <taxon>Hansschlegelia</taxon>
    </lineage>
</organism>
<dbReference type="Proteomes" id="UP001143372">
    <property type="component" value="Unassembled WGS sequence"/>
</dbReference>